<keyword evidence="2" id="KW-0472">Membrane</keyword>
<evidence type="ECO:0000256" key="1">
    <source>
        <dbReference type="SAM" id="MobiDB-lite"/>
    </source>
</evidence>
<evidence type="ECO:0000259" key="3">
    <source>
        <dbReference type="Pfam" id="PF13828"/>
    </source>
</evidence>
<keyword evidence="2" id="KW-0812">Transmembrane</keyword>
<protein>
    <submittedName>
        <fullName evidence="4">DUF4190 domain-containing protein</fullName>
    </submittedName>
</protein>
<feature type="compositionally biased region" description="Pro residues" evidence="1">
    <location>
        <begin position="19"/>
        <end position="29"/>
    </location>
</feature>
<feature type="domain" description="DUF4190" evidence="3">
    <location>
        <begin position="82"/>
        <end position="147"/>
    </location>
</feature>
<sequence length="202" mass="20722">MTETPESSSSPETPTGTPQTPPPPPPYPGAPGGYAPGNPQQYPPQYPPQGGYYLPPGASYPPPPPQPYAGYTPPPASPRNGLGIAALITAIVSLPAAISVFGGFLLGIVAIVLGFIGHSRAKRGEATNGGVAIAGIALGVLGIILSACVIAFGVWGFFKIGGRDYVDCMQKAGNDTSAQTQCEDQFRGNLENQFSVTLTPTP</sequence>
<dbReference type="Proteomes" id="UP001526201">
    <property type="component" value="Unassembled WGS sequence"/>
</dbReference>
<dbReference type="EMBL" id="JACKTY010000028">
    <property type="protein sequence ID" value="MCV7226740.1"/>
    <property type="molecule type" value="Genomic_DNA"/>
</dbReference>
<comment type="caution">
    <text evidence="4">The sequence shown here is derived from an EMBL/GenBank/DDBJ whole genome shotgun (WGS) entry which is preliminary data.</text>
</comment>
<keyword evidence="5" id="KW-1185">Reference proteome</keyword>
<feature type="compositionally biased region" description="Low complexity" evidence="1">
    <location>
        <begin position="1"/>
        <end position="18"/>
    </location>
</feature>
<proteinExistence type="predicted"/>
<dbReference type="SUPFAM" id="SSF81995">
    <property type="entry name" value="beta-sandwich domain of Sec23/24"/>
    <property type="match status" value="1"/>
</dbReference>
<feature type="compositionally biased region" description="Low complexity" evidence="1">
    <location>
        <begin position="48"/>
        <end position="57"/>
    </location>
</feature>
<evidence type="ECO:0000256" key="2">
    <source>
        <dbReference type="SAM" id="Phobius"/>
    </source>
</evidence>
<feature type="region of interest" description="Disordered" evidence="1">
    <location>
        <begin position="1"/>
        <end position="58"/>
    </location>
</feature>
<dbReference type="Pfam" id="PF13828">
    <property type="entry name" value="DUF4190"/>
    <property type="match status" value="1"/>
</dbReference>
<keyword evidence="2" id="KW-1133">Transmembrane helix</keyword>
<evidence type="ECO:0000313" key="5">
    <source>
        <dbReference type="Proteomes" id="UP001526201"/>
    </source>
</evidence>
<dbReference type="RefSeq" id="WP_264067614.1">
    <property type="nucleotide sequence ID" value="NZ_JACKTY010000028.1"/>
</dbReference>
<feature type="transmembrane region" description="Helical" evidence="2">
    <location>
        <begin position="129"/>
        <end position="158"/>
    </location>
</feature>
<reference evidence="4 5" key="1">
    <citation type="journal article" date="2022" name="BMC Genomics">
        <title>Comparative genome analysis of mycobacteria focusing on tRNA and non-coding RNA.</title>
        <authorList>
            <person name="Behra P.R.K."/>
            <person name="Pettersson B.M.F."/>
            <person name="Ramesh M."/>
            <person name="Das S."/>
            <person name="Dasgupta S."/>
            <person name="Kirsebom L.A."/>
        </authorList>
    </citation>
    <scope>NUCLEOTIDE SEQUENCE [LARGE SCALE GENOMIC DNA]</scope>
    <source>
        <strain evidence="4 5">DSM 44078</strain>
    </source>
</reference>
<evidence type="ECO:0000313" key="4">
    <source>
        <dbReference type="EMBL" id="MCV7226740.1"/>
    </source>
</evidence>
<gene>
    <name evidence="4" type="ORF">H7J73_11955</name>
</gene>
<dbReference type="InterPro" id="IPR025241">
    <property type="entry name" value="DUF4190"/>
</dbReference>
<name>A0ABT3CB84_9MYCO</name>
<accession>A0ABT3CB84</accession>
<feature type="transmembrane region" description="Helical" evidence="2">
    <location>
        <begin position="84"/>
        <end position="117"/>
    </location>
</feature>
<organism evidence="4 5">
    <name type="scientific">Mycolicibacterium komossense</name>
    <dbReference type="NCBI Taxonomy" id="1779"/>
    <lineage>
        <taxon>Bacteria</taxon>
        <taxon>Bacillati</taxon>
        <taxon>Actinomycetota</taxon>
        <taxon>Actinomycetes</taxon>
        <taxon>Mycobacteriales</taxon>
        <taxon>Mycobacteriaceae</taxon>
        <taxon>Mycolicibacterium</taxon>
    </lineage>
</organism>